<evidence type="ECO:0000313" key="1">
    <source>
        <dbReference type="EMBL" id="CUO44814.1"/>
    </source>
</evidence>
<dbReference type="Proteomes" id="UP000095409">
    <property type="component" value="Unassembled WGS sequence"/>
</dbReference>
<dbReference type="AlphaFoldDB" id="A0A174F416"/>
<evidence type="ECO:0000313" key="2">
    <source>
        <dbReference type="Proteomes" id="UP000095409"/>
    </source>
</evidence>
<protein>
    <submittedName>
        <fullName evidence="1">Uncharacterized protein</fullName>
    </submittedName>
</protein>
<name>A0A174F416_9FIRM</name>
<organism evidence="1 2">
    <name type="scientific">Blautia obeum</name>
    <dbReference type="NCBI Taxonomy" id="40520"/>
    <lineage>
        <taxon>Bacteria</taxon>
        <taxon>Bacillati</taxon>
        <taxon>Bacillota</taxon>
        <taxon>Clostridia</taxon>
        <taxon>Lachnospirales</taxon>
        <taxon>Lachnospiraceae</taxon>
        <taxon>Blautia</taxon>
    </lineage>
</organism>
<sequence length="370" mass="41806">MYYKDDFYKEFRTEKELCECLEEIDSRAEWIRVTSKKLKVAAAGEETCTEVPGISLEALEKDTLSHSRLVLILPERICYIGNSAIKSLKGRARIDGKALADVDKKTLAEILNKCLKVARGRALIRFCEGKVRAVLSGDEKDYAIISMPDMYMVTSAYIHGDYEKATFLNGYADHYSVTASWQLEDTKLTDVYKELMQNYGRKTDKDIKAVVRITTSDVGVSGANIFYSLQEPTRNVILGNALKVTHKNCKGMEDFTENIESIFDYYREVLKGVMRLCDIWIEHPANAMAGIMKQAGFGKKLLAETVEQFKATTGDEPCSAYEIYCGICESITIARQEKTNERGLLALEEKIAGCVSKRWHEYDIPGTVKY</sequence>
<dbReference type="RefSeq" id="WP_055066314.1">
    <property type="nucleotide sequence ID" value="NZ_CYZD01000011.1"/>
</dbReference>
<dbReference type="EMBL" id="CYZD01000011">
    <property type="protein sequence ID" value="CUO44814.1"/>
    <property type="molecule type" value="Genomic_DNA"/>
</dbReference>
<proteinExistence type="predicted"/>
<accession>A0A174F416</accession>
<reference evidence="1 2" key="1">
    <citation type="submission" date="2015-09" db="EMBL/GenBank/DDBJ databases">
        <authorList>
            <consortium name="Pathogen Informatics"/>
        </authorList>
    </citation>
    <scope>NUCLEOTIDE SEQUENCE [LARGE SCALE GENOMIC DNA]</scope>
    <source>
        <strain evidence="1 2">2789STDY5608837</strain>
    </source>
</reference>
<gene>
    <name evidence="1" type="ORF">ERS852394_02218</name>
</gene>